<feature type="compositionally biased region" description="Polar residues" evidence="1">
    <location>
        <begin position="60"/>
        <end position="72"/>
    </location>
</feature>
<dbReference type="EMBL" id="JBBPBM010000060">
    <property type="protein sequence ID" value="KAK8516083.1"/>
    <property type="molecule type" value="Genomic_DNA"/>
</dbReference>
<comment type="caution">
    <text evidence="3">The sequence shown here is derived from an EMBL/GenBank/DDBJ whole genome shotgun (WGS) entry which is preliminary data.</text>
</comment>
<reference evidence="3 5" key="1">
    <citation type="journal article" date="2024" name="G3 (Bethesda)">
        <title>Genome assembly of Hibiscus sabdariffa L. provides insights into metabolisms of medicinal natural products.</title>
        <authorList>
            <person name="Kim T."/>
        </authorList>
    </citation>
    <scope>NUCLEOTIDE SEQUENCE [LARGE SCALE GENOMIC DNA]</scope>
    <source>
        <strain evidence="3">TK-2024</strain>
        <tissue evidence="3">Old leaves</tissue>
    </source>
</reference>
<organism evidence="3 5">
    <name type="scientific">Hibiscus sabdariffa</name>
    <name type="common">roselle</name>
    <dbReference type="NCBI Taxonomy" id="183260"/>
    <lineage>
        <taxon>Eukaryota</taxon>
        <taxon>Viridiplantae</taxon>
        <taxon>Streptophyta</taxon>
        <taxon>Embryophyta</taxon>
        <taxon>Tracheophyta</taxon>
        <taxon>Spermatophyta</taxon>
        <taxon>Magnoliopsida</taxon>
        <taxon>eudicotyledons</taxon>
        <taxon>Gunneridae</taxon>
        <taxon>Pentapetalae</taxon>
        <taxon>rosids</taxon>
        <taxon>malvids</taxon>
        <taxon>Malvales</taxon>
        <taxon>Malvaceae</taxon>
        <taxon>Malvoideae</taxon>
        <taxon>Hibiscus</taxon>
    </lineage>
</organism>
<evidence type="ECO:0000313" key="5">
    <source>
        <dbReference type="Proteomes" id="UP001472677"/>
    </source>
</evidence>
<keyword evidence="5" id="KW-1185">Reference proteome</keyword>
<feature type="region of interest" description="Disordered" evidence="1">
    <location>
        <begin position="33"/>
        <end position="81"/>
    </location>
</feature>
<dbReference type="Proteomes" id="UP001472677">
    <property type="component" value="Unassembled WGS sequence"/>
</dbReference>
<feature type="chain" id="PRO_5045031583" evidence="2">
    <location>
        <begin position="20"/>
        <end position="96"/>
    </location>
</feature>
<evidence type="ECO:0000313" key="3">
    <source>
        <dbReference type="EMBL" id="KAK8516083.1"/>
    </source>
</evidence>
<gene>
    <name evidence="3" type="ORF">V6N12_013492</name>
    <name evidence="4" type="ORF">V6N12_013494</name>
</gene>
<accession>A0ABR2C9I4</accession>
<sequence length="96" mass="10690">MKKATITTTILMFLVVADASPFWKLRFLADESPTKDNTTAATPPSFQSPTKKLDPKPDSQSELNPDPVNQSPVDKKDPKPGKWFHLLKMEQIVGPI</sequence>
<feature type="compositionally biased region" description="Polar residues" evidence="1">
    <location>
        <begin position="35"/>
        <end position="50"/>
    </location>
</feature>
<evidence type="ECO:0000313" key="4">
    <source>
        <dbReference type="EMBL" id="KAK8516085.1"/>
    </source>
</evidence>
<evidence type="ECO:0000256" key="2">
    <source>
        <dbReference type="SAM" id="SignalP"/>
    </source>
</evidence>
<evidence type="ECO:0000256" key="1">
    <source>
        <dbReference type="SAM" id="MobiDB-lite"/>
    </source>
</evidence>
<protein>
    <submittedName>
        <fullName evidence="3">Uncharacterized protein</fullName>
    </submittedName>
</protein>
<feature type="signal peptide" evidence="2">
    <location>
        <begin position="1"/>
        <end position="19"/>
    </location>
</feature>
<keyword evidence="2" id="KW-0732">Signal</keyword>
<proteinExistence type="predicted"/>
<name>A0ABR2C9I4_9ROSI</name>
<dbReference type="EMBL" id="JBBPBM010000060">
    <property type="protein sequence ID" value="KAK8516085.1"/>
    <property type="molecule type" value="Genomic_DNA"/>
</dbReference>